<dbReference type="NCBIfam" id="TIGR03361">
    <property type="entry name" value="VI_Rhs_Vgr"/>
    <property type="match status" value="1"/>
</dbReference>
<dbReference type="RefSeq" id="WP_145053904.1">
    <property type="nucleotide sequence ID" value="NZ_CP036433.1"/>
</dbReference>
<dbReference type="Gene3D" id="4.10.220.110">
    <property type="match status" value="1"/>
</dbReference>
<comment type="similarity">
    <text evidence="2">Belongs to the VgrG protein family.</text>
</comment>
<feature type="compositionally biased region" description="Gly residues" evidence="4">
    <location>
        <begin position="565"/>
        <end position="577"/>
    </location>
</feature>
<keyword evidence="7" id="KW-1185">Reference proteome</keyword>
<dbReference type="KEGG" id="lcre:Pla8534_29460"/>
<dbReference type="SUPFAM" id="SSF69279">
    <property type="entry name" value="Phage tail proteins"/>
    <property type="match status" value="2"/>
</dbReference>
<dbReference type="NCBIfam" id="TIGR01646">
    <property type="entry name" value="vgr_GE"/>
    <property type="match status" value="1"/>
</dbReference>
<gene>
    <name evidence="6" type="ORF">Pla8534_29460</name>
</gene>
<evidence type="ECO:0000259" key="5">
    <source>
        <dbReference type="Pfam" id="PF04717"/>
    </source>
</evidence>
<dbReference type="SUPFAM" id="SSF69255">
    <property type="entry name" value="gp5 N-terminal domain-like"/>
    <property type="match status" value="1"/>
</dbReference>
<evidence type="ECO:0000256" key="4">
    <source>
        <dbReference type="SAM" id="MobiDB-lite"/>
    </source>
</evidence>
<comment type="subcellular location">
    <subcellularLocation>
        <location evidence="1">Secreted</location>
    </subcellularLocation>
</comment>
<name>A0A518DTH4_9BACT</name>
<dbReference type="Gene3D" id="3.55.50.10">
    <property type="entry name" value="Baseplate protein-like domains"/>
    <property type="match status" value="1"/>
</dbReference>
<dbReference type="InterPro" id="IPR006533">
    <property type="entry name" value="T6SS_Vgr_RhsGE"/>
</dbReference>
<feature type="domain" description="Gp5/Type VI secretion system Vgr protein OB-fold" evidence="5">
    <location>
        <begin position="414"/>
        <end position="481"/>
    </location>
</feature>
<dbReference type="OrthoDB" id="9762420at2"/>
<dbReference type="InterPro" id="IPR050708">
    <property type="entry name" value="T6SS_VgrG/RHS"/>
</dbReference>
<evidence type="ECO:0000313" key="7">
    <source>
        <dbReference type="Proteomes" id="UP000317648"/>
    </source>
</evidence>
<dbReference type="GO" id="GO:0005576">
    <property type="term" value="C:extracellular region"/>
    <property type="evidence" value="ECO:0007669"/>
    <property type="project" value="UniProtKB-SubCell"/>
</dbReference>
<dbReference type="InterPro" id="IPR037026">
    <property type="entry name" value="Vgr_OB-fold_dom_sf"/>
</dbReference>
<dbReference type="Gene3D" id="2.30.110.50">
    <property type="match status" value="1"/>
</dbReference>
<dbReference type="Pfam" id="PF05954">
    <property type="entry name" value="Phage_GPD"/>
    <property type="match status" value="1"/>
</dbReference>
<dbReference type="InterPro" id="IPR006531">
    <property type="entry name" value="Gp5/Vgr_OB"/>
</dbReference>
<reference evidence="6 7" key="1">
    <citation type="submission" date="2019-02" db="EMBL/GenBank/DDBJ databases">
        <title>Deep-cultivation of Planctomycetes and their phenomic and genomic characterization uncovers novel biology.</title>
        <authorList>
            <person name="Wiegand S."/>
            <person name="Jogler M."/>
            <person name="Boedeker C."/>
            <person name="Pinto D."/>
            <person name="Vollmers J."/>
            <person name="Rivas-Marin E."/>
            <person name="Kohn T."/>
            <person name="Peeters S.H."/>
            <person name="Heuer A."/>
            <person name="Rast P."/>
            <person name="Oberbeckmann S."/>
            <person name="Bunk B."/>
            <person name="Jeske O."/>
            <person name="Meyerdierks A."/>
            <person name="Storesund J.E."/>
            <person name="Kallscheuer N."/>
            <person name="Luecker S."/>
            <person name="Lage O.M."/>
            <person name="Pohl T."/>
            <person name="Merkel B.J."/>
            <person name="Hornburger P."/>
            <person name="Mueller R.-W."/>
            <person name="Bruemmer F."/>
            <person name="Labrenz M."/>
            <person name="Spormann A.M."/>
            <person name="Op den Camp H."/>
            <person name="Overmann J."/>
            <person name="Amann R."/>
            <person name="Jetten M.S.M."/>
            <person name="Mascher T."/>
            <person name="Medema M.H."/>
            <person name="Devos D.P."/>
            <person name="Kaster A.-K."/>
            <person name="Ovreas L."/>
            <person name="Rohde M."/>
            <person name="Galperin M.Y."/>
            <person name="Jogler C."/>
        </authorList>
    </citation>
    <scope>NUCLEOTIDE SEQUENCE [LARGE SCALE GENOMIC DNA]</scope>
    <source>
        <strain evidence="6 7">Pla85_3_4</strain>
    </source>
</reference>
<dbReference type="SUPFAM" id="SSF69349">
    <property type="entry name" value="Phage fibre proteins"/>
    <property type="match status" value="1"/>
</dbReference>
<evidence type="ECO:0000313" key="6">
    <source>
        <dbReference type="EMBL" id="QDU95134.1"/>
    </source>
</evidence>
<dbReference type="PANTHER" id="PTHR32305">
    <property type="match status" value="1"/>
</dbReference>
<evidence type="ECO:0000256" key="3">
    <source>
        <dbReference type="ARBA" id="ARBA00022525"/>
    </source>
</evidence>
<dbReference type="Proteomes" id="UP000317648">
    <property type="component" value="Chromosome"/>
</dbReference>
<dbReference type="InterPro" id="IPR017847">
    <property type="entry name" value="T6SS_RhsGE_Vgr_subset"/>
</dbReference>
<sequence>MFLFPLAERQMTMSTPQLGEEALLPVSLCGTEELSRLYAFEIEFETSRLFQPKFEELLGLPATLKVSLAFDLFRYFHGILSELTEVDTEFDTVRYRATLSPTLWQFTRQVQCRVFQQMTIPEILTAALDGLDFRLDLAGVYEPRDYCVQYRESDFDFISRLMEEEGIYYYFEHFVDHHVMVLLDANEKAPPLAEPQSIIYDRVEGGAREELRIDRWEKSQQVATTNFVLRDHCFELQEQPLEVNHALPETAEIGQVEHKLKGPVVMERYDYPGAYAQRFDGVTPGGGDRSADLQKISEDGERTVKLRAQEAAARSVVCRGRSDCVHFSTGSVFELTEHLVGNGKYLFTKIRHEARLSTPLRSTNEAPEMKYENHFDCLPLAIVYRPPRITPKPIISGPQSATVCAGSGKEIFVDKYGRVKVQFRWDRQGGFNADSSCWVRVGQVWAGPRWGAFFWPRKGHEVIVAFEEGDPDRPLIIGNTYNSTNMPPFVMPDNYSLCGIKSCSYEGGDPLNNFNCVVFYDSKGNEHLHLHSETYENITCESQKVSFVPGPAYHMKGSMPFPFNSGGGGGEEGGEGGGEGEKKPDGSGYSYYETIQGDTTTVSFGENANHTFGAKLNLTADWKSMVLKGLGVEAIVPSPLFSAVMGYGGQVNIDMVERANIMYGCLTTVNRGSGYRVHEWDFFEASPAETPMVARAVATLVRVLTSLTLLTDFILNLITRVKYTVAYETGKTTANFSQESYEENWPYWHKWIFPRMIGILVSVEQIYAMLTASKADLTMSGGSLAKCLTLGARANPNAEHHSSTVGQKIAHWLTRLVEPAEGTYASHGTRICETGDYVIDTRSSIELRTAHPTQATNIVVASEGSSPGADGGKVAIWGTNSAAMSSGSASVTCNNADPAAPKVGVDGSATGLVQITCGVPDVGPTITLDGVANTITLSVAEAKIVLSLESILISIGATVAELSPAMIDLTCGSNVNVSEAAISLESDAIAVVGDEVVLQCGTSCDILGGAEMTVTAGMVAIN</sequence>
<accession>A0A518DTH4</accession>
<protein>
    <submittedName>
        <fullName evidence="6">Phage-related baseplate assembly protein</fullName>
    </submittedName>
</protein>
<keyword evidence="3" id="KW-0964">Secreted</keyword>
<dbReference type="Gene3D" id="2.40.50.230">
    <property type="entry name" value="Gp5 N-terminal domain"/>
    <property type="match status" value="1"/>
</dbReference>
<evidence type="ECO:0000256" key="1">
    <source>
        <dbReference type="ARBA" id="ARBA00004613"/>
    </source>
</evidence>
<evidence type="ECO:0000256" key="2">
    <source>
        <dbReference type="ARBA" id="ARBA00005558"/>
    </source>
</evidence>
<organism evidence="6 7">
    <name type="scientific">Lignipirellula cremea</name>
    <dbReference type="NCBI Taxonomy" id="2528010"/>
    <lineage>
        <taxon>Bacteria</taxon>
        <taxon>Pseudomonadati</taxon>
        <taxon>Planctomycetota</taxon>
        <taxon>Planctomycetia</taxon>
        <taxon>Pirellulales</taxon>
        <taxon>Pirellulaceae</taxon>
        <taxon>Lignipirellula</taxon>
    </lineage>
</organism>
<dbReference type="EMBL" id="CP036433">
    <property type="protein sequence ID" value="QDU95134.1"/>
    <property type="molecule type" value="Genomic_DNA"/>
</dbReference>
<dbReference type="Pfam" id="PF04717">
    <property type="entry name" value="Phage_base_V"/>
    <property type="match status" value="1"/>
</dbReference>
<feature type="region of interest" description="Disordered" evidence="4">
    <location>
        <begin position="564"/>
        <end position="589"/>
    </location>
</feature>
<dbReference type="AlphaFoldDB" id="A0A518DTH4"/>
<dbReference type="PANTHER" id="PTHR32305:SF15">
    <property type="entry name" value="PROTEIN RHSA-RELATED"/>
    <property type="match status" value="1"/>
</dbReference>
<proteinExistence type="inferred from homology"/>